<dbReference type="RefSeq" id="WP_111064458.1">
    <property type="nucleotide sequence ID" value="NZ_JBHUCU010000012.1"/>
</dbReference>
<evidence type="ECO:0008006" key="3">
    <source>
        <dbReference type="Google" id="ProtNLM"/>
    </source>
</evidence>
<dbReference type="AlphaFoldDB" id="A0A2W1ND05"/>
<dbReference type="OrthoDB" id="1271679at2"/>
<reference evidence="1 2" key="1">
    <citation type="submission" date="2018-06" db="EMBL/GenBank/DDBJ databases">
        <title>The draft genome sequence of Crocinitomix sp. SM1701.</title>
        <authorList>
            <person name="Zhang X."/>
        </authorList>
    </citation>
    <scope>NUCLEOTIDE SEQUENCE [LARGE SCALE GENOMIC DNA]</scope>
    <source>
        <strain evidence="1 2">SM1701</strain>
    </source>
</reference>
<evidence type="ECO:0000313" key="2">
    <source>
        <dbReference type="Proteomes" id="UP000249248"/>
    </source>
</evidence>
<keyword evidence="2" id="KW-1185">Reference proteome</keyword>
<comment type="caution">
    <text evidence="1">The sequence shown here is derived from an EMBL/GenBank/DDBJ whole genome shotgun (WGS) entry which is preliminary data.</text>
</comment>
<sequence>MDQSTINDLLIALRPAIPQAVVSSATNEAEAFQNNTLRPVLKFLNHTILSTVQAGILRVNKQFTTLSPTKQVAQIKMYLNKNQQVKAILQGHVVGLLTSDELKYYHTEFSNTNKRIQQMLETRVLDQMEFFH</sequence>
<accession>A0A2W1ND05</accession>
<protein>
    <recommendedName>
        <fullName evidence="3">Glyoxalase</fullName>
    </recommendedName>
</protein>
<name>A0A2W1ND05_9FLAO</name>
<dbReference type="EMBL" id="QKSB01000014">
    <property type="protein sequence ID" value="PZE15956.1"/>
    <property type="molecule type" value="Genomic_DNA"/>
</dbReference>
<gene>
    <name evidence="1" type="ORF">DNU06_15730</name>
</gene>
<evidence type="ECO:0000313" key="1">
    <source>
        <dbReference type="EMBL" id="PZE15956.1"/>
    </source>
</evidence>
<proteinExistence type="predicted"/>
<organism evidence="1 2">
    <name type="scientific">Putridiphycobacter roseus</name>
    <dbReference type="NCBI Taxonomy" id="2219161"/>
    <lineage>
        <taxon>Bacteria</taxon>
        <taxon>Pseudomonadati</taxon>
        <taxon>Bacteroidota</taxon>
        <taxon>Flavobacteriia</taxon>
        <taxon>Flavobacteriales</taxon>
        <taxon>Crocinitomicaceae</taxon>
        <taxon>Putridiphycobacter</taxon>
    </lineage>
</organism>
<dbReference type="Proteomes" id="UP000249248">
    <property type="component" value="Unassembled WGS sequence"/>
</dbReference>